<name>A0A9Q4Q530_9EURY</name>
<sequence length="295" mass="32055">MNVAVLGAGAMGHGIAHVSALGGHSVIVRDVEQELVENGLEQIEENLEGGVEREKITPAEKDDAIERLTGTVSLETAVEDADLVIEAVPEELEIKRAVFEEAEEFAPSDAIMATNTSSLSVTEIASVFEDPSRCIGLHFFNPAHIMPLVEIVVAEQTSGDTKEFADHYVESIEKTPTTVTDVPGFASSRLGAMFSLEAIRMAQEGVASIEDIDETMRLGYNLPMGPIELVDHTGVDVNVEVMEYLREELGERFKPPQLLKRKLRAGKLGRKTGEGFYVWEDGEIVGVSDTGDVTE</sequence>
<dbReference type="AlphaFoldDB" id="A0A9Q4Q530"/>
<feature type="domain" description="3-hydroxyacyl-CoA dehydrogenase NAD binding" evidence="5">
    <location>
        <begin position="2"/>
        <end position="181"/>
    </location>
</feature>
<dbReference type="Gene3D" id="3.40.50.720">
    <property type="entry name" value="NAD(P)-binding Rossmann-like Domain"/>
    <property type="match status" value="1"/>
</dbReference>
<dbReference type="GO" id="GO:0016616">
    <property type="term" value="F:oxidoreductase activity, acting on the CH-OH group of donors, NAD or NADP as acceptor"/>
    <property type="evidence" value="ECO:0007669"/>
    <property type="project" value="InterPro"/>
</dbReference>
<feature type="binding site" evidence="3">
    <location>
        <position position="271"/>
    </location>
    <ligand>
        <name>NAD(+)</name>
        <dbReference type="ChEBI" id="CHEBI:57540"/>
    </ligand>
</feature>
<dbReference type="PANTHER" id="PTHR48075">
    <property type="entry name" value="3-HYDROXYACYL-COA DEHYDROGENASE FAMILY PROTEIN"/>
    <property type="match status" value="1"/>
</dbReference>
<keyword evidence="7" id="KW-1185">Reference proteome</keyword>
<dbReference type="Pfam" id="PF00725">
    <property type="entry name" value="3HCDH"/>
    <property type="match status" value="1"/>
</dbReference>
<dbReference type="GO" id="GO:0006631">
    <property type="term" value="P:fatty acid metabolic process"/>
    <property type="evidence" value="ECO:0007669"/>
    <property type="project" value="InterPro"/>
</dbReference>
<accession>A0A9Q4Q530</accession>
<comment type="caution">
    <text evidence="6">The sequence shown here is derived from an EMBL/GenBank/DDBJ whole genome shotgun (WGS) entry which is preliminary data.</text>
</comment>
<feature type="binding site" evidence="3">
    <location>
        <position position="30"/>
    </location>
    <ligand>
        <name>NAD(+)</name>
        <dbReference type="ChEBI" id="CHEBI:57540"/>
    </ligand>
</feature>
<dbReference type="SUPFAM" id="SSF48179">
    <property type="entry name" value="6-phosphogluconate dehydrogenase C-terminal domain-like"/>
    <property type="match status" value="1"/>
</dbReference>
<evidence type="ECO:0000259" key="5">
    <source>
        <dbReference type="Pfam" id="PF02737"/>
    </source>
</evidence>
<evidence type="ECO:0000259" key="4">
    <source>
        <dbReference type="Pfam" id="PF00725"/>
    </source>
</evidence>
<feature type="binding site" evidence="3">
    <location>
        <position position="117"/>
    </location>
    <ligand>
        <name>NAD(+)</name>
        <dbReference type="ChEBI" id="CHEBI:57540"/>
    </ligand>
</feature>
<dbReference type="SUPFAM" id="SSF51735">
    <property type="entry name" value="NAD(P)-binding Rossmann-fold domains"/>
    <property type="match status" value="1"/>
</dbReference>
<proteinExistence type="predicted"/>
<protein>
    <submittedName>
        <fullName evidence="6">3-hydroxyacyl-CoA dehydrogenase family protein</fullName>
    </submittedName>
</protein>
<dbReference type="InterPro" id="IPR006108">
    <property type="entry name" value="3HC_DH_C"/>
</dbReference>
<evidence type="ECO:0000256" key="2">
    <source>
        <dbReference type="PIRSR" id="PIRSR000105-1"/>
    </source>
</evidence>
<keyword evidence="3" id="KW-0520">NAD</keyword>
<organism evidence="6 7">
    <name type="scientific">Natrinema salsiterrestre</name>
    <dbReference type="NCBI Taxonomy" id="2950540"/>
    <lineage>
        <taxon>Archaea</taxon>
        <taxon>Methanobacteriati</taxon>
        <taxon>Methanobacteriota</taxon>
        <taxon>Stenosarchaea group</taxon>
        <taxon>Halobacteria</taxon>
        <taxon>Halobacteriales</taxon>
        <taxon>Natrialbaceae</taxon>
        <taxon>Natrinema</taxon>
    </lineage>
</organism>
<dbReference type="PIRSF" id="PIRSF000105">
    <property type="entry name" value="HCDH"/>
    <property type="match status" value="1"/>
</dbReference>
<gene>
    <name evidence="6" type="ORF">NDI89_19655</name>
</gene>
<dbReference type="Gene3D" id="1.10.1040.10">
    <property type="entry name" value="N-(1-d-carboxylethyl)-l-norvaline Dehydrogenase, domain 2"/>
    <property type="match status" value="1"/>
</dbReference>
<dbReference type="InterPro" id="IPR008927">
    <property type="entry name" value="6-PGluconate_DH-like_C_sf"/>
</dbReference>
<evidence type="ECO:0000313" key="6">
    <source>
        <dbReference type="EMBL" id="MDF9747798.1"/>
    </source>
</evidence>
<evidence type="ECO:0000256" key="1">
    <source>
        <dbReference type="ARBA" id="ARBA00023002"/>
    </source>
</evidence>
<dbReference type="Pfam" id="PF02737">
    <property type="entry name" value="3HCDH_N"/>
    <property type="match status" value="1"/>
</dbReference>
<dbReference type="InterPro" id="IPR022694">
    <property type="entry name" value="3-OHacyl-CoA_DH"/>
</dbReference>
<feature type="binding site" evidence="3">
    <location>
        <position position="141"/>
    </location>
    <ligand>
        <name>NAD(+)</name>
        <dbReference type="ChEBI" id="CHEBI:57540"/>
    </ligand>
</feature>
<dbReference type="GO" id="GO:0070403">
    <property type="term" value="F:NAD+ binding"/>
    <property type="evidence" value="ECO:0007669"/>
    <property type="project" value="InterPro"/>
</dbReference>
<dbReference type="InterPro" id="IPR036291">
    <property type="entry name" value="NAD(P)-bd_dom_sf"/>
</dbReference>
<evidence type="ECO:0000256" key="3">
    <source>
        <dbReference type="PIRSR" id="PIRSR000105-2"/>
    </source>
</evidence>
<dbReference type="RefSeq" id="WP_277524132.1">
    <property type="nucleotide sequence ID" value="NZ_JAMQOT010000009.1"/>
</dbReference>
<dbReference type="FunFam" id="3.40.50.720:FF:000009">
    <property type="entry name" value="Fatty oxidation complex, alpha subunit"/>
    <property type="match status" value="1"/>
</dbReference>
<feature type="site" description="Important for catalytic activity" evidence="2">
    <location>
        <position position="138"/>
    </location>
</feature>
<dbReference type="PANTHER" id="PTHR48075:SF5">
    <property type="entry name" value="3-HYDROXYBUTYRYL-COA DEHYDROGENASE"/>
    <property type="match status" value="1"/>
</dbReference>
<dbReference type="Proteomes" id="UP001154061">
    <property type="component" value="Unassembled WGS sequence"/>
</dbReference>
<feature type="binding site" evidence="3">
    <location>
        <begin position="7"/>
        <end position="12"/>
    </location>
    <ligand>
        <name>NAD(+)</name>
        <dbReference type="ChEBI" id="CHEBI:57540"/>
    </ligand>
</feature>
<feature type="domain" description="3-hydroxyacyl-CoA dehydrogenase C-terminal" evidence="4">
    <location>
        <begin position="184"/>
        <end position="279"/>
    </location>
</feature>
<dbReference type="InterPro" id="IPR006176">
    <property type="entry name" value="3-OHacyl-CoA_DH_NAD-bd"/>
</dbReference>
<dbReference type="EMBL" id="JAMQOT010000009">
    <property type="protein sequence ID" value="MDF9747798.1"/>
    <property type="molecule type" value="Genomic_DNA"/>
</dbReference>
<keyword evidence="1" id="KW-0560">Oxidoreductase</keyword>
<feature type="binding site" evidence="3">
    <location>
        <position position="95"/>
    </location>
    <ligand>
        <name>NAD(+)</name>
        <dbReference type="ChEBI" id="CHEBI:57540"/>
    </ligand>
</feature>
<dbReference type="InterPro" id="IPR013328">
    <property type="entry name" value="6PGD_dom2"/>
</dbReference>
<feature type="binding site" evidence="3">
    <location>
        <position position="90"/>
    </location>
    <ligand>
        <name>NAD(+)</name>
        <dbReference type="ChEBI" id="CHEBI:57540"/>
    </ligand>
</feature>
<evidence type="ECO:0000313" key="7">
    <source>
        <dbReference type="Proteomes" id="UP001154061"/>
    </source>
</evidence>
<reference evidence="6" key="1">
    <citation type="submission" date="2022-06" db="EMBL/GenBank/DDBJ databases">
        <title>Natrinema sp. a new haloarchaeum isolate from saline soil.</title>
        <authorList>
            <person name="Strakova D."/>
            <person name="Galisteo C."/>
            <person name="Sanchez-Porro C."/>
            <person name="Ventosa A."/>
        </authorList>
    </citation>
    <scope>NUCLEOTIDE SEQUENCE</scope>
    <source>
        <strain evidence="6">S1CR25-10</strain>
    </source>
</reference>